<proteinExistence type="predicted"/>
<gene>
    <name evidence="1" type="ORF">SAMN05660429_00715</name>
</gene>
<dbReference type="RefSeq" id="WP_093327746.1">
    <property type="nucleotide sequence ID" value="NZ_AP027363.1"/>
</dbReference>
<dbReference type="EMBL" id="FOHK01000003">
    <property type="protein sequence ID" value="SES93938.1"/>
    <property type="molecule type" value="Genomic_DNA"/>
</dbReference>
<name>A0A1I0AI18_THASX</name>
<dbReference type="Proteomes" id="UP000199308">
    <property type="component" value="Unassembled WGS sequence"/>
</dbReference>
<keyword evidence="2" id="KW-1185">Reference proteome</keyword>
<dbReference type="Gene3D" id="2.60.40.2130">
    <property type="entry name" value="F-spondin domain"/>
    <property type="match status" value="1"/>
</dbReference>
<dbReference type="NCBIfam" id="NF038123">
    <property type="entry name" value="NF038123_dom"/>
    <property type="match status" value="1"/>
</dbReference>
<evidence type="ECO:0008006" key="3">
    <source>
        <dbReference type="Google" id="ProtNLM"/>
    </source>
</evidence>
<dbReference type="STRING" id="349064.SAMN05660429_00715"/>
<dbReference type="OrthoDB" id="5188840at2"/>
<evidence type="ECO:0000313" key="2">
    <source>
        <dbReference type="Proteomes" id="UP000199308"/>
    </source>
</evidence>
<dbReference type="AlphaFoldDB" id="A0A1I0AI18"/>
<evidence type="ECO:0000313" key="1">
    <source>
        <dbReference type="EMBL" id="SES93938.1"/>
    </source>
</evidence>
<organism evidence="1 2">
    <name type="scientific">Thalassotalea agarivorans</name>
    <name type="common">Thalassomonas agarivorans</name>
    <dbReference type="NCBI Taxonomy" id="349064"/>
    <lineage>
        <taxon>Bacteria</taxon>
        <taxon>Pseudomonadati</taxon>
        <taxon>Pseudomonadota</taxon>
        <taxon>Gammaproteobacteria</taxon>
        <taxon>Alteromonadales</taxon>
        <taxon>Colwelliaceae</taxon>
        <taxon>Thalassotalea</taxon>
    </lineage>
</organism>
<sequence>MKKLIYSVVALTSITLLSGCPDDDDDDVVTPAPVVAPIVTSYEVSVTNLTNAQPLSPIALVLHSEGNLWQVGEPASEALELLAESGDNSEVLALSVAQVNASGSGVIMPGGNEVIMLSGEDVSAGYLSVATMLVNTNDAFTGLNAIDVSMLEVGESISMVAGSYDSGTEGNIETAASIPGPAGGGEGFNAERDDVDFVAMHQGVVSADDGLSTSALTEQHRFDNPTISVTITRTE</sequence>
<protein>
    <recommendedName>
        <fullName evidence="3">Spondin_N</fullName>
    </recommendedName>
</protein>
<accession>A0A1I0AI18</accession>
<reference evidence="1 2" key="1">
    <citation type="submission" date="2016-10" db="EMBL/GenBank/DDBJ databases">
        <authorList>
            <person name="de Groot N.N."/>
        </authorList>
    </citation>
    <scope>NUCLEOTIDE SEQUENCE [LARGE SCALE GENOMIC DNA]</scope>
    <source>
        <strain evidence="1 2">DSM 19706</strain>
    </source>
</reference>
<dbReference type="InterPro" id="IPR038678">
    <property type="entry name" value="Spondin_N_sf"/>
</dbReference>
<dbReference type="PROSITE" id="PS51257">
    <property type="entry name" value="PROKAR_LIPOPROTEIN"/>
    <property type="match status" value="1"/>
</dbReference>
<dbReference type="InterPro" id="IPR009465">
    <property type="entry name" value="Spondin_N"/>
</dbReference>